<organism evidence="6 7">
    <name type="scientific">Candidatus Ordinivivax streblomastigis</name>
    <dbReference type="NCBI Taxonomy" id="2540710"/>
    <lineage>
        <taxon>Bacteria</taxon>
        <taxon>Pseudomonadati</taxon>
        <taxon>Bacteroidota</taxon>
        <taxon>Bacteroidia</taxon>
        <taxon>Bacteroidales</taxon>
        <taxon>Candidatus Ordinivivax</taxon>
    </lineage>
</organism>
<dbReference type="Gene3D" id="2.40.420.20">
    <property type="match status" value="1"/>
</dbReference>
<accession>A0A5M8P272</accession>
<keyword evidence="3" id="KW-0812">Transmembrane</keyword>
<name>A0A5M8P272_9BACT</name>
<feature type="domain" description="Multidrug resistance protein MdtA-like barrel-sandwich hybrid" evidence="4">
    <location>
        <begin position="58"/>
        <end position="191"/>
    </location>
</feature>
<dbReference type="FunFam" id="2.40.30.170:FF:000010">
    <property type="entry name" value="Efflux RND transporter periplasmic adaptor subunit"/>
    <property type="match status" value="1"/>
</dbReference>
<dbReference type="SUPFAM" id="SSF111369">
    <property type="entry name" value="HlyD-like secretion proteins"/>
    <property type="match status" value="1"/>
</dbReference>
<comment type="similarity">
    <text evidence="1">Belongs to the membrane fusion protein (MFP) (TC 8.A.1) family.</text>
</comment>
<evidence type="ECO:0000256" key="3">
    <source>
        <dbReference type="SAM" id="Phobius"/>
    </source>
</evidence>
<dbReference type="GO" id="GO:1990281">
    <property type="term" value="C:efflux pump complex"/>
    <property type="evidence" value="ECO:0007669"/>
    <property type="project" value="TreeGrafter"/>
</dbReference>
<dbReference type="PANTHER" id="PTHR30469:SF33">
    <property type="entry name" value="SLR1207 PROTEIN"/>
    <property type="match status" value="1"/>
</dbReference>
<dbReference type="Pfam" id="PF25954">
    <property type="entry name" value="Beta-barrel_RND_2"/>
    <property type="match status" value="1"/>
</dbReference>
<evidence type="ECO:0000256" key="1">
    <source>
        <dbReference type="ARBA" id="ARBA00009477"/>
    </source>
</evidence>
<keyword evidence="3" id="KW-0472">Membrane</keyword>
<dbReference type="GO" id="GO:0015562">
    <property type="term" value="F:efflux transmembrane transporter activity"/>
    <property type="evidence" value="ECO:0007669"/>
    <property type="project" value="TreeGrafter"/>
</dbReference>
<dbReference type="AlphaFoldDB" id="A0A5M8P272"/>
<evidence type="ECO:0000313" key="7">
    <source>
        <dbReference type="Proteomes" id="UP000324575"/>
    </source>
</evidence>
<dbReference type="EMBL" id="SNRX01000007">
    <property type="protein sequence ID" value="KAA6302543.1"/>
    <property type="molecule type" value="Genomic_DNA"/>
</dbReference>
<keyword evidence="3" id="KW-1133">Transmembrane helix</keyword>
<feature type="coiled-coil region" evidence="2">
    <location>
        <begin position="91"/>
        <end position="163"/>
    </location>
</feature>
<sequence>MKKNVLKMVIIAAVIAVAVLLAFLLRGNKEVQYQTETAIKGSLSITVMATGYIQPVEEIEVGTQVSGVIKKIYVDYNSHVKKGQLLAELDKLTLQEKLNQATAQLSRAQSELNLANRQYDRVTQLYAAKAATEVAFEEAVNRKEQAAMTLKEAKANLSQAKVDLSYAYIYSPIDGVVLKRSVNIGQTVAAMFSTPTFFTIAEDLTKMQVEADVDEADLGQVKLNQQVTFTVDAYPGETFAGTVSQIRISPKVTNNVVTYTVIVNAPNPDEKLFPGMTASIRINIRSEEGILVPIEALSKEKTLRVKSDGKIEERTIQTGIDDGISIVARMGVKEGEEIIIN</sequence>
<protein>
    <submittedName>
        <fullName evidence="6">Macrolide export protein MacA</fullName>
    </submittedName>
</protein>
<dbReference type="NCBIfam" id="TIGR01730">
    <property type="entry name" value="RND_mfp"/>
    <property type="match status" value="1"/>
</dbReference>
<proteinExistence type="inferred from homology"/>
<evidence type="ECO:0000259" key="5">
    <source>
        <dbReference type="Pfam" id="PF25954"/>
    </source>
</evidence>
<dbReference type="InterPro" id="IPR058625">
    <property type="entry name" value="MdtA-like_BSH"/>
</dbReference>
<gene>
    <name evidence="6" type="ORF">EZS26_001375</name>
</gene>
<dbReference type="Gene3D" id="1.10.287.470">
    <property type="entry name" value="Helix hairpin bin"/>
    <property type="match status" value="1"/>
</dbReference>
<feature type="transmembrane region" description="Helical" evidence="3">
    <location>
        <begin position="6"/>
        <end position="25"/>
    </location>
</feature>
<dbReference type="Gene3D" id="2.40.50.100">
    <property type="match status" value="1"/>
</dbReference>
<reference evidence="6 7" key="1">
    <citation type="submission" date="2019-03" db="EMBL/GenBank/DDBJ databases">
        <title>Single cell metagenomics reveals metabolic interactions within the superorganism composed of flagellate Streblomastix strix and complex community of Bacteroidetes bacteria on its surface.</title>
        <authorList>
            <person name="Treitli S.C."/>
            <person name="Kolisko M."/>
            <person name="Husnik F."/>
            <person name="Keeling P."/>
            <person name="Hampl V."/>
        </authorList>
    </citation>
    <scope>NUCLEOTIDE SEQUENCE [LARGE SCALE GENOMIC DNA]</scope>
    <source>
        <strain evidence="6">St1</strain>
    </source>
</reference>
<evidence type="ECO:0000313" key="6">
    <source>
        <dbReference type="EMBL" id="KAA6302543.1"/>
    </source>
</evidence>
<keyword evidence="2" id="KW-0175">Coiled coil</keyword>
<dbReference type="Proteomes" id="UP000324575">
    <property type="component" value="Unassembled WGS sequence"/>
</dbReference>
<dbReference type="InterPro" id="IPR006143">
    <property type="entry name" value="RND_pump_MFP"/>
</dbReference>
<feature type="domain" description="CusB-like beta-barrel" evidence="5">
    <location>
        <begin position="209"/>
        <end position="283"/>
    </location>
</feature>
<dbReference type="Gene3D" id="2.40.30.170">
    <property type="match status" value="1"/>
</dbReference>
<evidence type="ECO:0000256" key="2">
    <source>
        <dbReference type="SAM" id="Coils"/>
    </source>
</evidence>
<dbReference type="Pfam" id="PF25917">
    <property type="entry name" value="BSH_RND"/>
    <property type="match status" value="1"/>
</dbReference>
<evidence type="ECO:0000259" key="4">
    <source>
        <dbReference type="Pfam" id="PF25917"/>
    </source>
</evidence>
<dbReference type="PANTHER" id="PTHR30469">
    <property type="entry name" value="MULTIDRUG RESISTANCE PROTEIN MDTA"/>
    <property type="match status" value="1"/>
</dbReference>
<dbReference type="InterPro" id="IPR058792">
    <property type="entry name" value="Beta-barrel_RND_2"/>
</dbReference>
<comment type="caution">
    <text evidence="6">The sequence shown here is derived from an EMBL/GenBank/DDBJ whole genome shotgun (WGS) entry which is preliminary data.</text>
</comment>